<evidence type="ECO:0000256" key="1">
    <source>
        <dbReference type="SAM" id="MobiDB-lite"/>
    </source>
</evidence>
<feature type="compositionally biased region" description="Acidic residues" evidence="1">
    <location>
        <begin position="397"/>
        <end position="421"/>
    </location>
</feature>
<dbReference type="PANTHER" id="PTHR31286:SF167">
    <property type="entry name" value="OS09G0268800 PROTEIN"/>
    <property type="match status" value="1"/>
</dbReference>
<feature type="region of interest" description="Disordered" evidence="1">
    <location>
        <begin position="495"/>
        <end position="520"/>
    </location>
</feature>
<dbReference type="OrthoDB" id="1418158at2759"/>
<proteinExistence type="predicted"/>
<dbReference type="InterPro" id="IPR025558">
    <property type="entry name" value="DUF4283"/>
</dbReference>
<accession>A0A834WZN3</accession>
<protein>
    <recommendedName>
        <fullName evidence="2">DUF4283 domain-containing protein</fullName>
    </recommendedName>
</protein>
<organism evidence="3 4">
    <name type="scientific">Senna tora</name>
    <dbReference type="NCBI Taxonomy" id="362788"/>
    <lineage>
        <taxon>Eukaryota</taxon>
        <taxon>Viridiplantae</taxon>
        <taxon>Streptophyta</taxon>
        <taxon>Embryophyta</taxon>
        <taxon>Tracheophyta</taxon>
        <taxon>Spermatophyta</taxon>
        <taxon>Magnoliopsida</taxon>
        <taxon>eudicotyledons</taxon>
        <taxon>Gunneridae</taxon>
        <taxon>Pentapetalae</taxon>
        <taxon>rosids</taxon>
        <taxon>fabids</taxon>
        <taxon>Fabales</taxon>
        <taxon>Fabaceae</taxon>
        <taxon>Caesalpinioideae</taxon>
        <taxon>Cassia clade</taxon>
        <taxon>Senna</taxon>
    </lineage>
</organism>
<gene>
    <name evidence="3" type="ORF">G2W53_010634</name>
</gene>
<dbReference type="Proteomes" id="UP000634136">
    <property type="component" value="Unassembled WGS sequence"/>
</dbReference>
<dbReference type="InterPro" id="IPR040256">
    <property type="entry name" value="At4g02000-like"/>
</dbReference>
<comment type="caution">
    <text evidence="3">The sequence shown here is derived from an EMBL/GenBank/DDBJ whole genome shotgun (WGS) entry which is preliminary data.</text>
</comment>
<dbReference type="AlphaFoldDB" id="A0A834WZN3"/>
<feature type="domain" description="DUF4283" evidence="2">
    <location>
        <begin position="74"/>
        <end position="136"/>
    </location>
</feature>
<keyword evidence="4" id="KW-1185">Reference proteome</keyword>
<evidence type="ECO:0000313" key="3">
    <source>
        <dbReference type="EMBL" id="KAF7835775.1"/>
    </source>
</evidence>
<evidence type="ECO:0000259" key="2">
    <source>
        <dbReference type="Pfam" id="PF14111"/>
    </source>
</evidence>
<dbReference type="EMBL" id="JAAIUW010000004">
    <property type="protein sequence ID" value="KAF7835775.1"/>
    <property type="molecule type" value="Genomic_DNA"/>
</dbReference>
<name>A0A834WZN3_9FABA</name>
<reference evidence="3" key="1">
    <citation type="submission" date="2020-09" db="EMBL/GenBank/DDBJ databases">
        <title>Genome-Enabled Discovery of Anthraquinone Biosynthesis in Senna tora.</title>
        <authorList>
            <person name="Kang S.-H."/>
            <person name="Pandey R.P."/>
            <person name="Lee C.-M."/>
            <person name="Sim J.-S."/>
            <person name="Jeong J.-T."/>
            <person name="Choi B.-S."/>
            <person name="Jung M."/>
            <person name="Ginzburg D."/>
            <person name="Zhao K."/>
            <person name="Won S.Y."/>
            <person name="Oh T.-J."/>
            <person name="Yu Y."/>
            <person name="Kim N.-H."/>
            <person name="Lee O.R."/>
            <person name="Lee T.-H."/>
            <person name="Bashyal P."/>
            <person name="Kim T.-S."/>
            <person name="Lee W.-H."/>
            <person name="Kawkins C."/>
            <person name="Kim C.-K."/>
            <person name="Kim J.S."/>
            <person name="Ahn B.O."/>
            <person name="Rhee S.Y."/>
            <person name="Sohng J.K."/>
        </authorList>
    </citation>
    <scope>NUCLEOTIDE SEQUENCE</scope>
    <source>
        <tissue evidence="3">Leaf</tissue>
    </source>
</reference>
<dbReference type="PANTHER" id="PTHR31286">
    <property type="entry name" value="GLYCINE-RICH CELL WALL STRUCTURAL PROTEIN 1.8-LIKE"/>
    <property type="match status" value="1"/>
</dbReference>
<evidence type="ECO:0000313" key="4">
    <source>
        <dbReference type="Proteomes" id="UP000634136"/>
    </source>
</evidence>
<sequence>MSDNNSFFELNPNHFSAVSSSEQSSNGTFAPDYLFPRQGPVLHVDDTYVALRRAIWSKRAIAALVDWREIPSFRLQAIINSHWKLQGTVTVKAQVRNFYILDFEYVQDWCFMIKNGPWVVKNSLLVLDKWQPEISAESLRIKNVAVWLRFTGVPLELVCNYVAHSLGDLAGEVVELDPENDSGRRLEFLRVKVLVDPSKPLLMGSYYPLSNGHKVWITCTLERTYRLCEQCEFIHFQCPKRKTAKWHFRESTKIQVHYDEFGPRYEISEEHSPLLNNIISAEWSSDSSSDDQDEVIYIQHTINPGNISPENGSPPSVGNQHLSTAVHGSLSATPHNVLDNLQYEETLNVLSQPPDDVHVVHAEHNGLPNGSNHCTSTEPLNEADPTDFDFDEDMYDGDNDYEPFPDTTDDQDYESPMEEDGPTQTPCLQIIPYNPFCGPGPLPKIGPPGGPPLNTDLLQVTSSESINFFNSLRKSMRCSKTILWKFRLSHPKITTAEESQNARGSKEASPEEPPASEAVNSFKTTTIAYQDCKDVDTIPRNGISVIRFTKKTRTASVNTSRIFLAVIYNSQTLVKVVYTLRAHEDLLVASFMVLRRGMQIAVNNLPHSLTCNIVVFHKGLASNISRGYKKKKKVRVLGEDINNLVLNSFVFFSTLFNLTCSNVTSVGWTTL</sequence>
<dbReference type="Pfam" id="PF14111">
    <property type="entry name" value="DUF4283"/>
    <property type="match status" value="1"/>
</dbReference>
<feature type="region of interest" description="Disordered" evidence="1">
    <location>
        <begin position="397"/>
        <end position="423"/>
    </location>
</feature>